<dbReference type="PROSITE" id="PS00211">
    <property type="entry name" value="ABC_TRANSPORTER_1"/>
    <property type="match status" value="2"/>
</dbReference>
<feature type="transmembrane region" description="Helical" evidence="13">
    <location>
        <begin position="672"/>
        <end position="692"/>
    </location>
</feature>
<dbReference type="SMART" id="SM00382">
    <property type="entry name" value="AAA"/>
    <property type="match status" value="2"/>
</dbReference>
<feature type="domain" description="ABC transmembrane type-1" evidence="15">
    <location>
        <begin position="673"/>
        <end position="960"/>
    </location>
</feature>
<protein>
    <submittedName>
        <fullName evidence="17">Multidrug resistance protein isoform X1</fullName>
    </submittedName>
</protein>
<dbReference type="Pfam" id="PF00005">
    <property type="entry name" value="ABC_tran"/>
    <property type="match status" value="2"/>
</dbReference>
<evidence type="ECO:0000259" key="14">
    <source>
        <dbReference type="PROSITE" id="PS50893"/>
    </source>
</evidence>
<feature type="transmembrane region" description="Helical" evidence="13">
    <location>
        <begin position="712"/>
        <end position="732"/>
    </location>
</feature>
<feature type="transmembrane region" description="Helical" evidence="13">
    <location>
        <begin position="262"/>
        <end position="283"/>
    </location>
</feature>
<dbReference type="GeneID" id="120279260"/>
<feature type="transmembrane region" description="Helical" evidence="13">
    <location>
        <begin position="159"/>
        <end position="178"/>
    </location>
</feature>
<dbReference type="FunFam" id="3.40.50.300:FF:000205">
    <property type="entry name" value="ABC transporter B family member 4"/>
    <property type="match status" value="1"/>
</dbReference>
<organism evidence="16 17">
    <name type="scientific">Dioscorea cayennensis subsp. rotundata</name>
    <name type="common">White Guinea yam</name>
    <name type="synonym">Dioscorea rotundata</name>
    <dbReference type="NCBI Taxonomy" id="55577"/>
    <lineage>
        <taxon>Eukaryota</taxon>
        <taxon>Viridiplantae</taxon>
        <taxon>Streptophyta</taxon>
        <taxon>Embryophyta</taxon>
        <taxon>Tracheophyta</taxon>
        <taxon>Spermatophyta</taxon>
        <taxon>Magnoliopsida</taxon>
        <taxon>Liliopsida</taxon>
        <taxon>Dioscoreales</taxon>
        <taxon>Dioscoreaceae</taxon>
        <taxon>Dioscorea</taxon>
    </lineage>
</organism>
<feature type="transmembrane region" description="Helical" evidence="13">
    <location>
        <begin position="815"/>
        <end position="834"/>
    </location>
</feature>
<keyword evidence="4 13" id="KW-0812">Transmembrane</keyword>
<keyword evidence="5" id="KW-0677">Repeat</keyword>
<keyword evidence="16" id="KW-1185">Reference proteome</keyword>
<evidence type="ECO:0000256" key="4">
    <source>
        <dbReference type="ARBA" id="ARBA00022692"/>
    </source>
</evidence>
<evidence type="ECO:0000313" key="16">
    <source>
        <dbReference type="Proteomes" id="UP001515500"/>
    </source>
</evidence>
<dbReference type="RefSeq" id="XP_039142080.1">
    <property type="nucleotide sequence ID" value="XM_039286146.1"/>
</dbReference>
<keyword evidence="6" id="KW-0547">Nucleotide-binding</keyword>
<dbReference type="InterPro" id="IPR027417">
    <property type="entry name" value="P-loop_NTPase"/>
</dbReference>
<evidence type="ECO:0000256" key="3">
    <source>
        <dbReference type="ARBA" id="ARBA00022448"/>
    </source>
</evidence>
<dbReference type="GO" id="GO:0016887">
    <property type="term" value="F:ATP hydrolysis activity"/>
    <property type="evidence" value="ECO:0007669"/>
    <property type="project" value="InterPro"/>
</dbReference>
<keyword evidence="9 13" id="KW-0472">Membrane</keyword>
<dbReference type="Gene3D" id="1.20.1560.10">
    <property type="entry name" value="ABC transporter type 1, transmembrane domain"/>
    <property type="match status" value="1"/>
</dbReference>
<proteinExistence type="inferred from homology"/>
<dbReference type="CDD" id="cd03249">
    <property type="entry name" value="ABC_MTABC3_MDL1_MDL2"/>
    <property type="match status" value="2"/>
</dbReference>
<sequence length="1234" mass="135535">MERRVENKKKTGSFFKSILTIFKHADNIDRLLMVFGFIGAIGDGLAVPVMFFITSKAMNNLGDGNSSHSLSIHRINKNALDFLFLACGVFVVCFLEGYCWTRTGERQASAIRVKYLKAVLRQDIEYFDLKVASTSEIINNISTDSLVIQDVISEKVPNFIMNFTMFLGNYAIGFFLMWRLAIVALPTVFLLIIPGIMCGRILMSIARDMREEYSKATHVVEQAISSLRTVYSFVGERKTMEDFSEAMDGSVKLGLRQGLIKGLAIGSNGVTFAIWSFLCWYGSKIVMHHGGHGGTVFAVGAGVIFAGMALGSGLSNVNYFSEAISAGERIMEVVERVPKIDIDTKEGEILENVHGEVEFKVVDFAYPSRPENLILNEFSLKVPAGMTVALVGGSGSGKSTVIALLERFYDPMHGEVLLDGVNIKKLKLKWLRSQMGLVSQEPSLFATSIKENILFGKEDASMDEVVAAAQASNAHNFISQLPQGYDTQVGERGIQMSGGQKQRIAIARALLKSPKILLLDEATSALDSESERIVQEALDNASLGRTSIVIAHRLSTIRNADLITVIQAGKVMETGTHTELIQDEDGLYSTLVHLQQSSKTIKITEEINPSSSIYLPISNIEDRSSQSMSRISSAKSLESNEPQEDQLESKMKPPVPSFSRLVLMNTPEWKQAVIACISATIFGGVQPAYAYGMGSVISVYFLKDHKEVSDKIRMYSLLFLSLSFVSLFLNVVQHYNFGAMGEYLTKRVRETMLAKMLTFEVGWFDRDENSTGAICSRLAKDANAVRSLVGDRMALLIQTFSAVTIAWTLGLVIAWRLAVLMIAVQPLVIMCFYARKMLLKNMSGKAIKAQSESSKLAVEAISNLRTITAFSSQDRILRLFELAQEGPKRESVRQSWYAGFGLASSHGLMNCTWALDFWYGGKLISHGYITSKEFFQTFMILVSTGRVIADAGTMTTDLAKGSDAVSSVFTVLDRNSQIEPKDPKGYLPDKLIGNVDICDVNFAYPTRPDIIIFKNFSLSIEAGKSTALVGQSGSGKSTIIGLIERFYDPLKGSIKIDGKDIKTFHLRVLRKHIALVGQEPTLFNDTIMGNIKYGSEEATEAEVEVAARVANAHDFISGLQNGYETLCGDKGVQLSGGQKQRVAIARAVLKNPTILLLDEATSALDSQSEKVVQEALERVMVGRTSVVVAHRLSTIQNCDLIAVLEKGMVKEKGSHASLIAKGPSSTYFSLISLQ</sequence>
<evidence type="ECO:0000256" key="11">
    <source>
        <dbReference type="ARBA" id="ARBA00062948"/>
    </source>
</evidence>
<dbReference type="FunFam" id="1.20.1560.10:FF:000126">
    <property type="entry name" value="Putative ABC transporter B family member 8"/>
    <property type="match status" value="1"/>
</dbReference>
<evidence type="ECO:0000256" key="12">
    <source>
        <dbReference type="SAM" id="MobiDB-lite"/>
    </source>
</evidence>
<name>A0AB40CPR5_DIOCR</name>
<keyword evidence="10" id="KW-0325">Glycoprotein</keyword>
<evidence type="ECO:0000256" key="8">
    <source>
        <dbReference type="ARBA" id="ARBA00022989"/>
    </source>
</evidence>
<feature type="domain" description="ABC transporter" evidence="14">
    <location>
        <begin position="359"/>
        <end position="593"/>
    </location>
</feature>
<feature type="region of interest" description="Disordered" evidence="12">
    <location>
        <begin position="628"/>
        <end position="652"/>
    </location>
</feature>
<accession>A0AB40CPR5</accession>
<dbReference type="InterPro" id="IPR003593">
    <property type="entry name" value="AAA+_ATPase"/>
</dbReference>
<keyword evidence="7" id="KW-0067">ATP-binding</keyword>
<dbReference type="InterPro" id="IPR017871">
    <property type="entry name" value="ABC_transporter-like_CS"/>
</dbReference>
<feature type="transmembrane region" description="Helical" evidence="13">
    <location>
        <begin position="82"/>
        <end position="100"/>
    </location>
</feature>
<dbReference type="PROSITE" id="PS50893">
    <property type="entry name" value="ABC_TRANSPORTER_2"/>
    <property type="match status" value="2"/>
</dbReference>
<feature type="transmembrane region" description="Helical" evidence="13">
    <location>
        <begin position="184"/>
        <end position="203"/>
    </location>
</feature>
<dbReference type="FunFam" id="1.20.1560.10:FF:000029">
    <property type="entry name" value="ABC transporter B family member 1"/>
    <property type="match status" value="1"/>
</dbReference>
<feature type="transmembrane region" description="Helical" evidence="13">
    <location>
        <begin position="31"/>
        <end position="53"/>
    </location>
</feature>
<gene>
    <name evidence="17" type="primary">LOC120279260</name>
</gene>
<evidence type="ECO:0000256" key="9">
    <source>
        <dbReference type="ARBA" id="ARBA00023136"/>
    </source>
</evidence>
<dbReference type="GO" id="GO:0005524">
    <property type="term" value="F:ATP binding"/>
    <property type="evidence" value="ECO:0007669"/>
    <property type="project" value="UniProtKB-KW"/>
</dbReference>
<dbReference type="InterPro" id="IPR011527">
    <property type="entry name" value="ABC1_TM_dom"/>
</dbReference>
<evidence type="ECO:0000256" key="7">
    <source>
        <dbReference type="ARBA" id="ARBA00022840"/>
    </source>
</evidence>
<dbReference type="InterPro" id="IPR036640">
    <property type="entry name" value="ABC1_TM_sf"/>
</dbReference>
<dbReference type="PANTHER" id="PTHR45136">
    <property type="entry name" value="ABC TRANSPORTER DOMAIN-CONTAINING PROTEIN"/>
    <property type="match status" value="1"/>
</dbReference>
<evidence type="ECO:0000256" key="1">
    <source>
        <dbReference type="ARBA" id="ARBA00004651"/>
    </source>
</evidence>
<reference evidence="17" key="1">
    <citation type="submission" date="2025-08" db="UniProtKB">
        <authorList>
            <consortium name="RefSeq"/>
        </authorList>
    </citation>
    <scope>IDENTIFICATION</scope>
</reference>
<feature type="domain" description="ABC transporter" evidence="14">
    <location>
        <begin position="995"/>
        <end position="1231"/>
    </location>
</feature>
<comment type="subunit">
    <text evidence="11">Interacts with 1-naphthylphthalamic acid (NPA).</text>
</comment>
<dbReference type="Pfam" id="PF00664">
    <property type="entry name" value="ABC_membrane"/>
    <property type="match status" value="2"/>
</dbReference>
<keyword evidence="3" id="KW-0813">Transport</keyword>
<dbReference type="GO" id="GO:0005886">
    <property type="term" value="C:plasma membrane"/>
    <property type="evidence" value="ECO:0007669"/>
    <property type="project" value="UniProtKB-SubCell"/>
</dbReference>
<dbReference type="Proteomes" id="UP001515500">
    <property type="component" value="Chromosome 16"/>
</dbReference>
<evidence type="ECO:0000256" key="13">
    <source>
        <dbReference type="SAM" id="Phobius"/>
    </source>
</evidence>
<evidence type="ECO:0000256" key="6">
    <source>
        <dbReference type="ARBA" id="ARBA00022741"/>
    </source>
</evidence>
<keyword evidence="8 13" id="KW-1133">Transmembrane helix</keyword>
<comment type="subcellular location">
    <subcellularLocation>
        <location evidence="1">Cell membrane</location>
        <topology evidence="1">Multi-pass membrane protein</topology>
    </subcellularLocation>
</comment>
<evidence type="ECO:0000256" key="2">
    <source>
        <dbReference type="ARBA" id="ARBA00007577"/>
    </source>
</evidence>
<dbReference type="FunFam" id="3.40.50.300:FF:000066">
    <property type="entry name" value="ABC transporter B family member 1"/>
    <property type="match status" value="1"/>
</dbReference>
<dbReference type="SUPFAM" id="SSF90123">
    <property type="entry name" value="ABC transporter transmembrane region"/>
    <property type="match status" value="2"/>
</dbReference>
<feature type="domain" description="ABC transmembrane type-1" evidence="15">
    <location>
        <begin position="34"/>
        <end position="322"/>
    </location>
</feature>
<evidence type="ECO:0000256" key="5">
    <source>
        <dbReference type="ARBA" id="ARBA00022737"/>
    </source>
</evidence>
<dbReference type="SUPFAM" id="SSF52540">
    <property type="entry name" value="P-loop containing nucleoside triphosphate hydrolases"/>
    <property type="match status" value="2"/>
</dbReference>
<dbReference type="PROSITE" id="PS50929">
    <property type="entry name" value="ABC_TM1F"/>
    <property type="match status" value="2"/>
</dbReference>
<evidence type="ECO:0000259" key="15">
    <source>
        <dbReference type="PROSITE" id="PS50929"/>
    </source>
</evidence>
<dbReference type="PANTHER" id="PTHR45136:SF2">
    <property type="entry name" value="ABC TRANSPORTER DOMAIN-CONTAINING PROTEIN"/>
    <property type="match status" value="1"/>
</dbReference>
<dbReference type="CDD" id="cd18577">
    <property type="entry name" value="ABC_6TM_Pgp_ABCB1_D1_like"/>
    <property type="match status" value="1"/>
</dbReference>
<dbReference type="AlphaFoldDB" id="A0AB40CPR5"/>
<evidence type="ECO:0000313" key="17">
    <source>
        <dbReference type="RefSeq" id="XP_039142080.1"/>
    </source>
</evidence>
<feature type="transmembrane region" description="Helical" evidence="13">
    <location>
        <begin position="295"/>
        <end position="314"/>
    </location>
</feature>
<dbReference type="Gene3D" id="3.40.50.300">
    <property type="entry name" value="P-loop containing nucleotide triphosphate hydrolases"/>
    <property type="match status" value="2"/>
</dbReference>
<evidence type="ECO:0000256" key="10">
    <source>
        <dbReference type="ARBA" id="ARBA00023180"/>
    </source>
</evidence>
<dbReference type="InterPro" id="IPR003439">
    <property type="entry name" value="ABC_transporter-like_ATP-bd"/>
</dbReference>
<dbReference type="CDD" id="cd18578">
    <property type="entry name" value="ABC_6TM_Pgp_ABCB1_D2_like"/>
    <property type="match status" value="1"/>
</dbReference>
<comment type="similarity">
    <text evidence="2">Belongs to the ABC transporter superfamily. ABCB family. Multidrug resistance exporter (TC 3.A.1.201) subfamily.</text>
</comment>
<dbReference type="GO" id="GO:0140359">
    <property type="term" value="F:ABC-type transporter activity"/>
    <property type="evidence" value="ECO:0007669"/>
    <property type="project" value="InterPro"/>
</dbReference>